<reference evidence="6 7" key="1">
    <citation type="submission" date="2016-10" db="EMBL/GenBank/DDBJ databases">
        <authorList>
            <person name="de Groot N.N."/>
        </authorList>
    </citation>
    <scope>NUCLEOTIDE SEQUENCE [LARGE SCALE GENOMIC DNA]</scope>
    <source>
        <strain evidence="6 7">DSM 25294</strain>
    </source>
</reference>
<evidence type="ECO:0000256" key="2">
    <source>
        <dbReference type="ARBA" id="ARBA00023125"/>
    </source>
</evidence>
<dbReference type="CDD" id="cd00038">
    <property type="entry name" value="CAP_ED"/>
    <property type="match status" value="1"/>
</dbReference>
<dbReference type="InterPro" id="IPR036390">
    <property type="entry name" value="WH_DNA-bd_sf"/>
</dbReference>
<keyword evidence="2" id="KW-0238">DNA-binding</keyword>
<dbReference type="Gene3D" id="1.10.10.10">
    <property type="entry name" value="Winged helix-like DNA-binding domain superfamily/Winged helix DNA-binding domain"/>
    <property type="match status" value="1"/>
</dbReference>
<dbReference type="Pfam" id="PF13545">
    <property type="entry name" value="HTH_Crp_2"/>
    <property type="match status" value="1"/>
</dbReference>
<dbReference type="AlphaFoldDB" id="A0A1G8QR97"/>
<keyword evidence="6" id="KW-0418">Kinase</keyword>
<keyword evidence="6" id="KW-0808">Transferase</keyword>
<evidence type="ECO:0000256" key="4">
    <source>
        <dbReference type="SAM" id="MobiDB-lite"/>
    </source>
</evidence>
<feature type="domain" description="HTH crp-type" evidence="5">
    <location>
        <begin position="200"/>
        <end position="276"/>
    </location>
</feature>
<gene>
    <name evidence="6" type="ORF">SAMN04488026_101175</name>
</gene>
<dbReference type="STRING" id="571298.SAMN04488026_101175"/>
<feature type="region of interest" description="Disordered" evidence="4">
    <location>
        <begin position="1"/>
        <end position="38"/>
    </location>
</feature>
<dbReference type="GO" id="GO:0006355">
    <property type="term" value="P:regulation of DNA-templated transcription"/>
    <property type="evidence" value="ECO:0007669"/>
    <property type="project" value="InterPro"/>
</dbReference>
<dbReference type="Gene3D" id="2.60.120.10">
    <property type="entry name" value="Jelly Rolls"/>
    <property type="match status" value="1"/>
</dbReference>
<protein>
    <submittedName>
        <fullName evidence="6">cAMP-binding domain of CRP or a regulatory subunit of cAMP-dependent protein kinases</fullName>
    </submittedName>
</protein>
<evidence type="ECO:0000313" key="7">
    <source>
        <dbReference type="Proteomes" id="UP000199382"/>
    </source>
</evidence>
<dbReference type="InterPro" id="IPR012318">
    <property type="entry name" value="HTH_CRP"/>
</dbReference>
<dbReference type="PROSITE" id="PS51063">
    <property type="entry name" value="HTH_CRP_2"/>
    <property type="match status" value="1"/>
</dbReference>
<dbReference type="Proteomes" id="UP000199382">
    <property type="component" value="Unassembled WGS sequence"/>
</dbReference>
<dbReference type="GO" id="GO:0016301">
    <property type="term" value="F:kinase activity"/>
    <property type="evidence" value="ECO:0007669"/>
    <property type="project" value="UniProtKB-KW"/>
</dbReference>
<evidence type="ECO:0000259" key="5">
    <source>
        <dbReference type="PROSITE" id="PS51063"/>
    </source>
</evidence>
<keyword evidence="7" id="KW-1185">Reference proteome</keyword>
<proteinExistence type="predicted"/>
<dbReference type="InterPro" id="IPR014710">
    <property type="entry name" value="RmlC-like_jellyroll"/>
</dbReference>
<name>A0A1G8QR97_9RHOB</name>
<dbReference type="SUPFAM" id="SSF51206">
    <property type="entry name" value="cAMP-binding domain-like"/>
    <property type="match status" value="1"/>
</dbReference>
<dbReference type="PRINTS" id="PR00034">
    <property type="entry name" value="HTHCRP"/>
</dbReference>
<accession>A0A1G8QR97</accession>
<dbReference type="InterPro" id="IPR036388">
    <property type="entry name" value="WH-like_DNA-bd_sf"/>
</dbReference>
<dbReference type="SUPFAM" id="SSF46785">
    <property type="entry name" value="Winged helix' DNA-binding domain"/>
    <property type="match status" value="1"/>
</dbReference>
<evidence type="ECO:0000256" key="1">
    <source>
        <dbReference type="ARBA" id="ARBA00023015"/>
    </source>
</evidence>
<dbReference type="EMBL" id="FNEK01000011">
    <property type="protein sequence ID" value="SDJ07161.1"/>
    <property type="molecule type" value="Genomic_DNA"/>
</dbReference>
<evidence type="ECO:0000256" key="3">
    <source>
        <dbReference type="ARBA" id="ARBA00023163"/>
    </source>
</evidence>
<dbReference type="InterPro" id="IPR018490">
    <property type="entry name" value="cNMP-bd_dom_sf"/>
</dbReference>
<dbReference type="SMART" id="SM00100">
    <property type="entry name" value="cNMP"/>
    <property type="match status" value="1"/>
</dbReference>
<dbReference type="GO" id="GO:0003677">
    <property type="term" value="F:DNA binding"/>
    <property type="evidence" value="ECO:0007669"/>
    <property type="project" value="UniProtKB-KW"/>
</dbReference>
<dbReference type="Pfam" id="PF00027">
    <property type="entry name" value="cNMP_binding"/>
    <property type="match status" value="1"/>
</dbReference>
<organism evidence="6 7">
    <name type="scientific">Aliiruegeria lutimaris</name>
    <dbReference type="NCBI Taxonomy" id="571298"/>
    <lineage>
        <taxon>Bacteria</taxon>
        <taxon>Pseudomonadati</taxon>
        <taxon>Pseudomonadota</taxon>
        <taxon>Alphaproteobacteria</taxon>
        <taxon>Rhodobacterales</taxon>
        <taxon>Roseobacteraceae</taxon>
        <taxon>Aliiruegeria</taxon>
    </lineage>
</organism>
<dbReference type="InterPro" id="IPR000595">
    <property type="entry name" value="cNMP-bd_dom"/>
</dbReference>
<evidence type="ECO:0000313" key="6">
    <source>
        <dbReference type="EMBL" id="SDJ07161.1"/>
    </source>
</evidence>
<keyword evidence="3" id="KW-0804">Transcription</keyword>
<sequence length="294" mass="31744">MPNDISKLPDIGESAWGHEIPGPGRYHRAPCHTRSGSTGPERLETGICNGLHDGAVSEACGNCPLQGTRLCTQLAGPSLGRLREISRRVHFKANCTVAGACDKGGFSGVVRHGWLRLVHYTRNGKRKIADIFEPGDLVIELNGVPAGFELETVTPAELCRFDTAGFERLLENDQSLCRAVMRDGAERFDRTLQRNLIAALSAPERVAAYLVFEAAKSGFRPDGKGGGDLTLALPRPEIADLIGTTVETFSRVTHGLQQCGAIEILSPNRFRIPSLAALDRLGARTYASSDEKQG</sequence>
<keyword evidence="1" id="KW-0805">Transcription regulation</keyword>